<protein>
    <recommendedName>
        <fullName evidence="9">Chemotaxis protein</fullName>
    </recommendedName>
</protein>
<dbReference type="SUPFAM" id="SSF58104">
    <property type="entry name" value="Methyl-accepting chemotaxis protein (MCP) signaling domain"/>
    <property type="match status" value="1"/>
</dbReference>
<evidence type="ECO:0000256" key="4">
    <source>
        <dbReference type="SAM" id="Phobius"/>
    </source>
</evidence>
<proteinExistence type="inferred from homology"/>
<dbReference type="PANTHER" id="PTHR32089:SF112">
    <property type="entry name" value="LYSOZYME-LIKE PROTEIN-RELATED"/>
    <property type="match status" value="1"/>
</dbReference>
<keyword evidence="1 3" id="KW-0807">Transducer</keyword>
<evidence type="ECO:0000313" key="8">
    <source>
        <dbReference type="Proteomes" id="UP000054874"/>
    </source>
</evidence>
<feature type="domain" description="HAMP" evidence="6">
    <location>
        <begin position="328"/>
        <end position="380"/>
    </location>
</feature>
<dbReference type="SMART" id="SM00304">
    <property type="entry name" value="HAMP"/>
    <property type="match status" value="1"/>
</dbReference>
<dbReference type="EMBL" id="LNAM01000161">
    <property type="protein sequence ID" value="KSV58781.1"/>
    <property type="molecule type" value="Genomic_DNA"/>
</dbReference>
<accession>A0A0V8QDV5</accession>
<dbReference type="InterPro" id="IPR004089">
    <property type="entry name" value="MCPsignal_dom"/>
</dbReference>
<evidence type="ECO:0000256" key="1">
    <source>
        <dbReference type="ARBA" id="ARBA00023224"/>
    </source>
</evidence>
<name>A0A0V8QDV5_9FIRM</name>
<keyword evidence="8" id="KW-1185">Reference proteome</keyword>
<dbReference type="Gene3D" id="1.10.287.950">
    <property type="entry name" value="Methyl-accepting chemotaxis protein"/>
    <property type="match status" value="1"/>
</dbReference>
<keyword evidence="4" id="KW-0812">Transmembrane</keyword>
<feature type="transmembrane region" description="Helical" evidence="4">
    <location>
        <begin position="305"/>
        <end position="325"/>
    </location>
</feature>
<feature type="transmembrane region" description="Helical" evidence="4">
    <location>
        <begin position="7"/>
        <end position="24"/>
    </location>
</feature>
<dbReference type="Pfam" id="PF00672">
    <property type="entry name" value="HAMP"/>
    <property type="match status" value="1"/>
</dbReference>
<dbReference type="GO" id="GO:0007165">
    <property type="term" value="P:signal transduction"/>
    <property type="evidence" value="ECO:0007669"/>
    <property type="project" value="UniProtKB-KW"/>
</dbReference>
<dbReference type="Proteomes" id="UP000054874">
    <property type="component" value="Unassembled WGS sequence"/>
</dbReference>
<evidence type="ECO:0000259" key="6">
    <source>
        <dbReference type="PROSITE" id="PS50885"/>
    </source>
</evidence>
<gene>
    <name evidence="7" type="ORF">ASU35_11685</name>
</gene>
<dbReference type="GO" id="GO:0016020">
    <property type="term" value="C:membrane"/>
    <property type="evidence" value="ECO:0007669"/>
    <property type="project" value="InterPro"/>
</dbReference>
<dbReference type="OrthoDB" id="1862723at2"/>
<comment type="caution">
    <text evidence="7">The sequence shown here is derived from an EMBL/GenBank/DDBJ whole genome shotgun (WGS) entry which is preliminary data.</text>
</comment>
<dbReference type="RefSeq" id="WP_058352989.1">
    <property type="nucleotide sequence ID" value="NZ_CABMMD010000161.1"/>
</dbReference>
<dbReference type="CDD" id="cd06225">
    <property type="entry name" value="HAMP"/>
    <property type="match status" value="1"/>
</dbReference>
<dbReference type="SMART" id="SM00283">
    <property type="entry name" value="MA"/>
    <property type="match status" value="1"/>
</dbReference>
<evidence type="ECO:0000256" key="2">
    <source>
        <dbReference type="ARBA" id="ARBA00029447"/>
    </source>
</evidence>
<keyword evidence="4" id="KW-0472">Membrane</keyword>
<dbReference type="PROSITE" id="PS50885">
    <property type="entry name" value="HAMP"/>
    <property type="match status" value="1"/>
</dbReference>
<dbReference type="PANTHER" id="PTHR32089">
    <property type="entry name" value="METHYL-ACCEPTING CHEMOTAXIS PROTEIN MCPB"/>
    <property type="match status" value="1"/>
</dbReference>
<dbReference type="Pfam" id="PF00015">
    <property type="entry name" value="MCPsignal"/>
    <property type="match status" value="1"/>
</dbReference>
<dbReference type="InterPro" id="IPR003660">
    <property type="entry name" value="HAMP_dom"/>
</dbReference>
<sequence length="685" mass="74264">MSIKKRIGAVIIASIAVLVIVLLFQTSQQRKTVTKELETTVSLISEKAEGEIEASLKSTAKNIADYAISLENQTDEAMLNAAFYLQDAYQNNPALTDGDLKNIAKKLNMTDLLISNKNGDFILATDPASKSVNLFDIWEGYRSLLSDSDLVLPSDLKISAESDSIFKYTAIPRKDGKGCIEAALNSDSIKNALSGFVEGTKGFTSLIMVDSSNTVLISFGEEAETTSYVEGEISTDTSFTEVFSSGTEKMVTDDEDRISIYYPVQKNDAATYILRLTLDKAPYFAEMNVLSNNATTLTNSLTKSLNIGIVVNLFVLFAMAFCILFSMNHIMKPVITIASVADRISKGDLNVHIPGKYPGELNVLVNTFNSMTEDLHGMLQNVTQTSDTIKDSSNTLRSSLNVITESGAALSNAMEEISTGTANLANDNNEVYSNTMDLSSHVENMTQNINLVNQSIGAMGQIHTEGIDTIDNLDAHFQESMTAIEEVAVKIGELQIKSNSINAIISAISEIAAQTNLLALNASIEAARAGEQGKGFAVVADEVRKLAESSTSETQEIASIIKDIARIIQITVEKMTATKESIAETNQSLHTTKEMFDRLHRAAQQINTSSAGITDSISYVSNATESLLNLTESISAISEEVAASSKSVSESSLQQSEELGTVNRQIIMMNEVTNELSQLLEKYQL</sequence>
<comment type="similarity">
    <text evidence="2">Belongs to the methyl-accepting chemotaxis (MCP) protein family.</text>
</comment>
<feature type="domain" description="Methyl-accepting transducer" evidence="5">
    <location>
        <begin position="399"/>
        <end position="649"/>
    </location>
</feature>
<evidence type="ECO:0000313" key="7">
    <source>
        <dbReference type="EMBL" id="KSV58781.1"/>
    </source>
</evidence>
<evidence type="ECO:0008006" key="9">
    <source>
        <dbReference type="Google" id="ProtNLM"/>
    </source>
</evidence>
<reference evidence="7 8" key="1">
    <citation type="submission" date="2015-11" db="EMBL/GenBank/DDBJ databases">
        <title>Butyribacter intestini gen. nov., sp. nov., a butyric acid-producing bacterium of the family Lachnospiraceae isolated from the human faeces.</title>
        <authorList>
            <person name="Zou Y."/>
            <person name="Xue W."/>
            <person name="Luo G."/>
            <person name="Lv M."/>
        </authorList>
    </citation>
    <scope>NUCLEOTIDE SEQUENCE [LARGE SCALE GENOMIC DNA]</scope>
    <source>
        <strain evidence="7 8">ACET-33324</strain>
    </source>
</reference>
<evidence type="ECO:0000256" key="3">
    <source>
        <dbReference type="PROSITE-ProRule" id="PRU00284"/>
    </source>
</evidence>
<dbReference type="STRING" id="290052.ASU35_11685"/>
<dbReference type="AlphaFoldDB" id="A0A0V8QDV5"/>
<dbReference type="PROSITE" id="PS50111">
    <property type="entry name" value="CHEMOTAXIS_TRANSDUC_2"/>
    <property type="match status" value="1"/>
</dbReference>
<evidence type="ECO:0000259" key="5">
    <source>
        <dbReference type="PROSITE" id="PS50111"/>
    </source>
</evidence>
<keyword evidence="4" id="KW-1133">Transmembrane helix</keyword>
<organism evidence="7 8">
    <name type="scientific">Acetivibrio ethanolgignens</name>
    <dbReference type="NCBI Taxonomy" id="290052"/>
    <lineage>
        <taxon>Bacteria</taxon>
        <taxon>Bacillati</taxon>
        <taxon>Bacillota</taxon>
        <taxon>Clostridia</taxon>
        <taxon>Eubacteriales</taxon>
        <taxon>Oscillospiraceae</taxon>
        <taxon>Acetivibrio</taxon>
    </lineage>
</organism>